<dbReference type="InParanoid" id="D8QD02"/>
<dbReference type="InterPro" id="IPR007315">
    <property type="entry name" value="PIG-V/Gpi18"/>
</dbReference>
<keyword evidence="7 12" id="KW-0808">Transferase</keyword>
<keyword evidence="14" id="KW-1185">Reference proteome</keyword>
<dbReference type="OMA" id="GALFIWC"/>
<dbReference type="eggNOG" id="KOG2647">
    <property type="taxonomic scope" value="Eukaryota"/>
</dbReference>
<evidence type="ECO:0000256" key="3">
    <source>
        <dbReference type="ARBA" id="ARBA00008698"/>
    </source>
</evidence>
<protein>
    <recommendedName>
        <fullName evidence="4 12">GPI mannosyltransferase 2</fullName>
        <ecNumber evidence="12">2.4.1.-</ecNumber>
    </recommendedName>
</protein>
<evidence type="ECO:0000256" key="10">
    <source>
        <dbReference type="ARBA" id="ARBA00022989"/>
    </source>
</evidence>
<dbReference type="VEuPathDB" id="FungiDB:SCHCODRAFT_02635653"/>
<evidence type="ECO:0000256" key="4">
    <source>
        <dbReference type="ARBA" id="ARBA00013795"/>
    </source>
</evidence>
<dbReference type="STRING" id="578458.D8QD02"/>
<gene>
    <name evidence="13" type="ORF">SCHCODRAFT_58571</name>
</gene>
<feature type="transmembrane region" description="Helical" evidence="12">
    <location>
        <begin position="101"/>
        <end position="119"/>
    </location>
</feature>
<feature type="transmembrane region" description="Helical" evidence="12">
    <location>
        <begin position="174"/>
        <end position="207"/>
    </location>
</feature>
<dbReference type="PANTHER" id="PTHR12468">
    <property type="entry name" value="GPI MANNOSYLTRANSFERASE 2"/>
    <property type="match status" value="1"/>
</dbReference>
<evidence type="ECO:0000256" key="12">
    <source>
        <dbReference type="RuleBase" id="RU363112"/>
    </source>
</evidence>
<organism evidence="14">
    <name type="scientific">Schizophyllum commune (strain H4-8 / FGSC 9210)</name>
    <name type="common">Split gill fungus</name>
    <dbReference type="NCBI Taxonomy" id="578458"/>
    <lineage>
        <taxon>Eukaryota</taxon>
        <taxon>Fungi</taxon>
        <taxon>Dikarya</taxon>
        <taxon>Basidiomycota</taxon>
        <taxon>Agaricomycotina</taxon>
        <taxon>Agaricomycetes</taxon>
        <taxon>Agaricomycetidae</taxon>
        <taxon>Agaricales</taxon>
        <taxon>Schizophyllaceae</taxon>
        <taxon>Schizophyllum</taxon>
    </lineage>
</organism>
<dbReference type="GO" id="GO:0031501">
    <property type="term" value="C:mannosyltransferase complex"/>
    <property type="evidence" value="ECO:0007669"/>
    <property type="project" value="TreeGrafter"/>
</dbReference>
<dbReference type="HOGENOM" id="CLU_029048_1_0_1"/>
<reference evidence="13 14" key="1">
    <citation type="journal article" date="2010" name="Nat. Biotechnol.">
        <title>Genome sequence of the model mushroom Schizophyllum commune.</title>
        <authorList>
            <person name="Ohm R.A."/>
            <person name="de Jong J.F."/>
            <person name="Lugones L.G."/>
            <person name="Aerts A."/>
            <person name="Kothe E."/>
            <person name="Stajich J.E."/>
            <person name="de Vries R.P."/>
            <person name="Record E."/>
            <person name="Levasseur A."/>
            <person name="Baker S.E."/>
            <person name="Bartholomew K.A."/>
            <person name="Coutinho P.M."/>
            <person name="Erdmann S."/>
            <person name="Fowler T.J."/>
            <person name="Gathman A.C."/>
            <person name="Lombard V."/>
            <person name="Henrissat B."/>
            <person name="Knabe N."/>
            <person name="Kuees U."/>
            <person name="Lilly W.W."/>
            <person name="Lindquist E."/>
            <person name="Lucas S."/>
            <person name="Magnuson J.K."/>
            <person name="Piumi F."/>
            <person name="Raudaskoski M."/>
            <person name="Salamov A."/>
            <person name="Schmutz J."/>
            <person name="Schwarze F.W.M.R."/>
            <person name="vanKuyk P.A."/>
            <person name="Horton J.S."/>
            <person name="Grigoriev I.V."/>
            <person name="Woesten H.A.B."/>
        </authorList>
    </citation>
    <scope>NUCLEOTIDE SEQUENCE [LARGE SCALE GENOMIC DNA]</scope>
    <source>
        <strain evidence="14">H4-8 / FGSC 9210</strain>
    </source>
</reference>
<keyword evidence="11 12" id="KW-0472">Membrane</keyword>
<feature type="transmembrane region" description="Helical" evidence="12">
    <location>
        <begin position="332"/>
        <end position="353"/>
    </location>
</feature>
<name>D8QD02_SCHCM</name>
<feature type="transmembrane region" description="Helical" evidence="12">
    <location>
        <begin position="388"/>
        <end position="407"/>
    </location>
</feature>
<dbReference type="GO" id="GO:0006506">
    <property type="term" value="P:GPI anchor biosynthetic process"/>
    <property type="evidence" value="ECO:0007669"/>
    <property type="project" value="UniProtKB-UniPathway"/>
</dbReference>
<dbReference type="GO" id="GO:0005789">
    <property type="term" value="C:endoplasmic reticulum membrane"/>
    <property type="evidence" value="ECO:0007669"/>
    <property type="project" value="UniProtKB-SubCell"/>
</dbReference>
<accession>D8QD02</accession>
<dbReference type="GO" id="GO:0000009">
    <property type="term" value="F:alpha-1,6-mannosyltransferase activity"/>
    <property type="evidence" value="ECO:0007669"/>
    <property type="project" value="InterPro"/>
</dbReference>
<dbReference type="EC" id="2.4.1.-" evidence="12"/>
<feature type="transmembrane region" description="Helical" evidence="12">
    <location>
        <begin position="359"/>
        <end position="379"/>
    </location>
</feature>
<dbReference type="UniPathway" id="UPA00196"/>
<keyword evidence="10 12" id="KW-1133">Transmembrane helix</keyword>
<comment type="function">
    <text evidence="12">Mannosyltransferase involved in glycosylphosphatidylinositol-anchor biosynthesis.</text>
</comment>
<dbReference type="FunCoup" id="D8QD02">
    <property type="interactions" value="60"/>
</dbReference>
<evidence type="ECO:0000256" key="6">
    <source>
        <dbReference type="ARBA" id="ARBA00022676"/>
    </source>
</evidence>
<dbReference type="EMBL" id="GL377309">
    <property type="protein sequence ID" value="EFI94618.1"/>
    <property type="molecule type" value="Genomic_DNA"/>
</dbReference>
<dbReference type="Pfam" id="PF04188">
    <property type="entry name" value="Mannosyl_trans2"/>
    <property type="match status" value="1"/>
</dbReference>
<keyword evidence="5 12" id="KW-0337">GPI-anchor biosynthesis</keyword>
<dbReference type="Proteomes" id="UP000007431">
    <property type="component" value="Unassembled WGS sequence"/>
</dbReference>
<feature type="transmembrane region" description="Helical" evidence="12">
    <location>
        <begin position="292"/>
        <end position="311"/>
    </location>
</feature>
<feature type="transmembrane region" description="Helical" evidence="12">
    <location>
        <begin position="20"/>
        <end position="39"/>
    </location>
</feature>
<evidence type="ECO:0000256" key="5">
    <source>
        <dbReference type="ARBA" id="ARBA00022502"/>
    </source>
</evidence>
<evidence type="ECO:0000256" key="7">
    <source>
        <dbReference type="ARBA" id="ARBA00022679"/>
    </source>
</evidence>
<evidence type="ECO:0000256" key="2">
    <source>
        <dbReference type="ARBA" id="ARBA00004687"/>
    </source>
</evidence>
<evidence type="ECO:0000256" key="8">
    <source>
        <dbReference type="ARBA" id="ARBA00022692"/>
    </source>
</evidence>
<evidence type="ECO:0000313" key="13">
    <source>
        <dbReference type="EMBL" id="EFI94618.1"/>
    </source>
</evidence>
<evidence type="ECO:0000256" key="11">
    <source>
        <dbReference type="ARBA" id="ARBA00023136"/>
    </source>
</evidence>
<dbReference type="GO" id="GO:0004376">
    <property type="term" value="F:GPI mannosyltransferase activity"/>
    <property type="evidence" value="ECO:0007669"/>
    <property type="project" value="InterPro"/>
</dbReference>
<keyword evidence="8 12" id="KW-0812">Transmembrane</keyword>
<comment type="subcellular location">
    <subcellularLocation>
        <location evidence="1 12">Endoplasmic reticulum membrane</location>
        <topology evidence="1 12">Multi-pass membrane protein</topology>
    </subcellularLocation>
</comment>
<dbReference type="PANTHER" id="PTHR12468:SF2">
    <property type="entry name" value="GPI MANNOSYLTRANSFERASE 2"/>
    <property type="match status" value="1"/>
</dbReference>
<feature type="transmembrane region" description="Helical" evidence="12">
    <location>
        <begin position="219"/>
        <end position="236"/>
    </location>
</feature>
<keyword evidence="9 12" id="KW-0256">Endoplasmic reticulum</keyword>
<dbReference type="AlphaFoldDB" id="D8QD02"/>
<evidence type="ECO:0000256" key="9">
    <source>
        <dbReference type="ARBA" id="ARBA00022824"/>
    </source>
</evidence>
<sequence>MDQKIEQQRYRDDRARLRTLSYASRALLILFALLASYLLPPFDASAKADSFTAPWSDALVRWDVFHFAQIARGGYQYEHQWAFFPGLPWLLRATAFKERDYLLGGALLVLLCDTTLVMYDLSLLALGNRDAALLSAMLSLLPSSPATLRLVPYAEPFFTYLSYRGMLFCMRTQWLYAAISFALAGSFRSNGVTLAGFLIWGMLIAPLLERRAHTVRPFVVIRCIIYVALVFAPFVYHQYTGYRAFCTAPGPPTTDLTDLPSWCTNTLPLIYSHVQTAYWNVGFLRYWTLQQLPNFVIAAPPLAAILSFAFWHLRRTVPGYVALPSAAPLPPFLSPALTPHVLHATFMALVLIFASHVQIVLRFAAAMPATYWAGAWLLVRRAWSWGRAWVAWSVVWGALSVLLWVAFLPPA</sequence>
<comment type="pathway">
    <text evidence="2 12">Glycolipid biosynthesis; glycosylphosphatidylinositol-anchor biosynthesis.</text>
</comment>
<evidence type="ECO:0000313" key="14">
    <source>
        <dbReference type="Proteomes" id="UP000007431"/>
    </source>
</evidence>
<proteinExistence type="inferred from homology"/>
<keyword evidence="6 12" id="KW-0328">Glycosyltransferase</keyword>
<comment type="similarity">
    <text evidence="3 12">Belongs to the PIGV family.</text>
</comment>
<evidence type="ECO:0000256" key="1">
    <source>
        <dbReference type="ARBA" id="ARBA00004477"/>
    </source>
</evidence>